<dbReference type="CDD" id="cd00090">
    <property type="entry name" value="HTH_ARSR"/>
    <property type="match status" value="1"/>
</dbReference>
<dbReference type="PROSITE" id="PS50995">
    <property type="entry name" value="HTH_MARR_2"/>
    <property type="match status" value="1"/>
</dbReference>
<evidence type="ECO:0000313" key="5">
    <source>
        <dbReference type="EMBL" id="MBO8476752.1"/>
    </source>
</evidence>
<dbReference type="SMART" id="SM00347">
    <property type="entry name" value="HTH_MARR"/>
    <property type="match status" value="1"/>
</dbReference>
<reference evidence="5" key="2">
    <citation type="journal article" date="2021" name="PeerJ">
        <title>Extensive microbial diversity within the chicken gut microbiome revealed by metagenomics and culture.</title>
        <authorList>
            <person name="Gilroy R."/>
            <person name="Ravi A."/>
            <person name="Getino M."/>
            <person name="Pursley I."/>
            <person name="Horton D.L."/>
            <person name="Alikhan N.F."/>
            <person name="Baker D."/>
            <person name="Gharbi K."/>
            <person name="Hall N."/>
            <person name="Watson M."/>
            <person name="Adriaenssens E.M."/>
            <person name="Foster-Nyarko E."/>
            <person name="Jarju S."/>
            <person name="Secka A."/>
            <person name="Antonio M."/>
            <person name="Oren A."/>
            <person name="Chaudhuri R.R."/>
            <person name="La Ragione R."/>
            <person name="Hildebrand F."/>
            <person name="Pallen M.J."/>
        </authorList>
    </citation>
    <scope>NUCLEOTIDE SEQUENCE</scope>
    <source>
        <strain evidence="5">6919</strain>
    </source>
</reference>
<dbReference type="InterPro" id="IPR000835">
    <property type="entry name" value="HTH_MarR-typ"/>
</dbReference>
<dbReference type="EMBL" id="JADIMC010000080">
    <property type="protein sequence ID" value="MBO8476752.1"/>
    <property type="molecule type" value="Genomic_DNA"/>
</dbReference>
<accession>A0A9D9IQ71</accession>
<dbReference type="InterPro" id="IPR036388">
    <property type="entry name" value="WH-like_DNA-bd_sf"/>
</dbReference>
<reference evidence="5" key="1">
    <citation type="submission" date="2020-10" db="EMBL/GenBank/DDBJ databases">
        <authorList>
            <person name="Gilroy R."/>
        </authorList>
    </citation>
    <scope>NUCLEOTIDE SEQUENCE</scope>
    <source>
        <strain evidence="5">6919</strain>
    </source>
</reference>
<protein>
    <submittedName>
        <fullName evidence="5">MarR family transcriptional regulator</fullName>
    </submittedName>
</protein>
<dbReference type="Pfam" id="PF01047">
    <property type="entry name" value="MarR"/>
    <property type="match status" value="1"/>
</dbReference>
<evidence type="ECO:0000256" key="3">
    <source>
        <dbReference type="ARBA" id="ARBA00023163"/>
    </source>
</evidence>
<evidence type="ECO:0000256" key="2">
    <source>
        <dbReference type="ARBA" id="ARBA00023125"/>
    </source>
</evidence>
<dbReference type="Gene3D" id="1.10.10.10">
    <property type="entry name" value="Winged helix-like DNA-binding domain superfamily/Winged helix DNA-binding domain"/>
    <property type="match status" value="1"/>
</dbReference>
<keyword evidence="2" id="KW-0238">DNA-binding</keyword>
<evidence type="ECO:0000313" key="6">
    <source>
        <dbReference type="Proteomes" id="UP000823598"/>
    </source>
</evidence>
<dbReference type="SUPFAM" id="SSF46785">
    <property type="entry name" value="Winged helix' DNA-binding domain"/>
    <property type="match status" value="1"/>
</dbReference>
<keyword evidence="1" id="KW-0805">Transcription regulation</keyword>
<sequence length="120" mass="13572">MKKSEEEILCRIRDLQRAIIQFETDFEKCYGICLNEGMTLCSLKKKGRLSASELGDLLGLSHSNMSKVIKSVEKKGYVERVVGEIDKRQMYFSLTGSGDRLIGSVNCDMSQLPEILQTIF</sequence>
<dbReference type="GO" id="GO:0003677">
    <property type="term" value="F:DNA binding"/>
    <property type="evidence" value="ECO:0007669"/>
    <property type="project" value="UniProtKB-KW"/>
</dbReference>
<keyword evidence="3" id="KW-0804">Transcription</keyword>
<evidence type="ECO:0000259" key="4">
    <source>
        <dbReference type="PROSITE" id="PS50995"/>
    </source>
</evidence>
<name>A0A9D9IQ71_9BACT</name>
<evidence type="ECO:0000256" key="1">
    <source>
        <dbReference type="ARBA" id="ARBA00023015"/>
    </source>
</evidence>
<comment type="caution">
    <text evidence="5">The sequence shown here is derived from an EMBL/GenBank/DDBJ whole genome shotgun (WGS) entry which is preliminary data.</text>
</comment>
<dbReference type="PANTHER" id="PTHR42756">
    <property type="entry name" value="TRANSCRIPTIONAL REGULATOR, MARR"/>
    <property type="match status" value="1"/>
</dbReference>
<dbReference type="GO" id="GO:0003700">
    <property type="term" value="F:DNA-binding transcription factor activity"/>
    <property type="evidence" value="ECO:0007669"/>
    <property type="project" value="InterPro"/>
</dbReference>
<gene>
    <name evidence="5" type="ORF">IAB88_07140</name>
</gene>
<organism evidence="5 6">
    <name type="scientific">Candidatus Limisoma faecipullorum</name>
    <dbReference type="NCBI Taxonomy" id="2840854"/>
    <lineage>
        <taxon>Bacteria</taxon>
        <taxon>Pseudomonadati</taxon>
        <taxon>Bacteroidota</taxon>
        <taxon>Bacteroidia</taxon>
        <taxon>Bacteroidales</taxon>
        <taxon>Candidatus Limisoma</taxon>
    </lineage>
</organism>
<dbReference type="InterPro" id="IPR011991">
    <property type="entry name" value="ArsR-like_HTH"/>
</dbReference>
<dbReference type="PRINTS" id="PR00598">
    <property type="entry name" value="HTHMARR"/>
</dbReference>
<feature type="domain" description="HTH marR-type" evidence="4">
    <location>
        <begin position="5"/>
        <end position="120"/>
    </location>
</feature>
<dbReference type="InterPro" id="IPR036390">
    <property type="entry name" value="WH_DNA-bd_sf"/>
</dbReference>
<dbReference type="Proteomes" id="UP000823598">
    <property type="component" value="Unassembled WGS sequence"/>
</dbReference>
<dbReference type="AlphaFoldDB" id="A0A9D9IQ71"/>
<proteinExistence type="predicted"/>
<dbReference type="PANTHER" id="PTHR42756:SF1">
    <property type="entry name" value="TRANSCRIPTIONAL REPRESSOR OF EMRAB OPERON"/>
    <property type="match status" value="1"/>
</dbReference>